<dbReference type="Proteomes" id="UP000095287">
    <property type="component" value="Unplaced"/>
</dbReference>
<dbReference type="PANTHER" id="PTHR10972">
    <property type="entry name" value="OXYSTEROL-BINDING PROTEIN-RELATED"/>
    <property type="match status" value="1"/>
</dbReference>
<protein>
    <recommendedName>
        <fullName evidence="5">Oxysterol-binding protein</fullName>
    </recommendedName>
</protein>
<dbReference type="InterPro" id="IPR018494">
    <property type="entry name" value="Oxysterol-bd_CS"/>
</dbReference>
<sequence length="160" mass="17907">KGEGISYSSLATLAFRGGLPINTYEPLGTLQILCEEVRFASTLLSKATMSSDPIDRMCHVVAFAVTTYTSTCGRNRKPFNPLLGETFDYTADEGWRYHGEQVSHHPPISAGYADGPGWEWWQTFTGQPKTGWKNVELTPELPVRLRLNGNEDYTWNKVCS</sequence>
<dbReference type="PROSITE" id="PS01013">
    <property type="entry name" value="OSBP"/>
    <property type="match status" value="1"/>
</dbReference>
<dbReference type="Pfam" id="PF01237">
    <property type="entry name" value="Oxysterol_BP"/>
    <property type="match status" value="1"/>
</dbReference>
<dbReference type="GO" id="GO:0005886">
    <property type="term" value="C:plasma membrane"/>
    <property type="evidence" value="ECO:0007669"/>
    <property type="project" value="TreeGrafter"/>
</dbReference>
<evidence type="ECO:0000256" key="2">
    <source>
        <dbReference type="ARBA" id="ARBA00022553"/>
    </source>
</evidence>
<dbReference type="GO" id="GO:0006869">
    <property type="term" value="P:lipid transport"/>
    <property type="evidence" value="ECO:0007669"/>
    <property type="project" value="UniProtKB-KW"/>
</dbReference>
<dbReference type="InterPro" id="IPR000648">
    <property type="entry name" value="Oxysterol-bd"/>
</dbReference>
<accession>A0A1I7YAH0</accession>
<dbReference type="AlphaFoldDB" id="A0A1I7YAH0"/>
<keyword evidence="5" id="KW-0445">Lipid transport</keyword>
<dbReference type="GO" id="GO:0005829">
    <property type="term" value="C:cytosol"/>
    <property type="evidence" value="ECO:0007669"/>
    <property type="project" value="TreeGrafter"/>
</dbReference>
<keyword evidence="2" id="KW-0597">Phosphoprotein</keyword>
<dbReference type="GO" id="GO:0032934">
    <property type="term" value="F:sterol binding"/>
    <property type="evidence" value="ECO:0007669"/>
    <property type="project" value="TreeGrafter"/>
</dbReference>
<name>A0A1I7YAH0_9BILA</name>
<keyword evidence="5" id="KW-0813">Transport</keyword>
<comment type="similarity">
    <text evidence="1 4">Belongs to the OSBP family.</text>
</comment>
<evidence type="ECO:0000256" key="3">
    <source>
        <dbReference type="ARBA" id="ARBA00023121"/>
    </source>
</evidence>
<dbReference type="GO" id="GO:0097038">
    <property type="term" value="C:perinuclear endoplasmic reticulum"/>
    <property type="evidence" value="ECO:0007669"/>
    <property type="project" value="TreeGrafter"/>
</dbReference>
<dbReference type="InterPro" id="IPR037239">
    <property type="entry name" value="OSBP_sf"/>
</dbReference>
<proteinExistence type="inferred from homology"/>
<dbReference type="PANTHER" id="PTHR10972:SF205">
    <property type="entry name" value="OXYSTEROL-BINDING PROTEIN 1"/>
    <property type="match status" value="1"/>
</dbReference>
<keyword evidence="3" id="KW-0446">Lipid-binding</keyword>
<evidence type="ECO:0000313" key="6">
    <source>
        <dbReference type="Proteomes" id="UP000095287"/>
    </source>
</evidence>
<reference evidence="7" key="1">
    <citation type="submission" date="2016-11" db="UniProtKB">
        <authorList>
            <consortium name="WormBaseParasite"/>
        </authorList>
    </citation>
    <scope>IDENTIFICATION</scope>
</reference>
<keyword evidence="6" id="KW-1185">Reference proteome</keyword>
<dbReference type="Gene3D" id="2.40.160.120">
    <property type="match status" value="1"/>
</dbReference>
<evidence type="ECO:0000313" key="7">
    <source>
        <dbReference type="WBParaSite" id="L893_g1414.t1"/>
    </source>
</evidence>
<evidence type="ECO:0000256" key="5">
    <source>
        <dbReference type="RuleBase" id="RU003845"/>
    </source>
</evidence>
<dbReference type="WBParaSite" id="L893_g1414.t1">
    <property type="protein sequence ID" value="L893_g1414.t1"/>
    <property type="gene ID" value="L893_g1414"/>
</dbReference>
<dbReference type="SUPFAM" id="SSF144000">
    <property type="entry name" value="Oxysterol-binding protein-like"/>
    <property type="match status" value="1"/>
</dbReference>
<organism evidence="6 7">
    <name type="scientific">Steinernema glaseri</name>
    <dbReference type="NCBI Taxonomy" id="37863"/>
    <lineage>
        <taxon>Eukaryota</taxon>
        <taxon>Metazoa</taxon>
        <taxon>Ecdysozoa</taxon>
        <taxon>Nematoda</taxon>
        <taxon>Chromadorea</taxon>
        <taxon>Rhabditida</taxon>
        <taxon>Tylenchina</taxon>
        <taxon>Panagrolaimomorpha</taxon>
        <taxon>Strongyloidoidea</taxon>
        <taxon>Steinernematidae</taxon>
        <taxon>Steinernema</taxon>
    </lineage>
</organism>
<evidence type="ECO:0000256" key="4">
    <source>
        <dbReference type="RuleBase" id="RU003844"/>
    </source>
</evidence>
<evidence type="ECO:0000256" key="1">
    <source>
        <dbReference type="ARBA" id="ARBA00008842"/>
    </source>
</evidence>